<evidence type="ECO:0000313" key="1">
    <source>
        <dbReference type="EMBL" id="KAI5656802.1"/>
    </source>
</evidence>
<sequence>MVEYLSSRSVYRSVRGLHCTWVDTRTRAFFDDVDSFRLRRVDPFKEGHSTVEGLAQSDYVDTALCSAVGRPPYGSQERLETKVGLRVDLVAFEEAVITLNQTLENYEQLSGQVVNLQKSTITFGRGIDSIT</sequence>
<dbReference type="EMBL" id="CM044706">
    <property type="protein sequence ID" value="KAI5656802.1"/>
    <property type="molecule type" value="Genomic_DNA"/>
</dbReference>
<evidence type="ECO:0000313" key="2">
    <source>
        <dbReference type="Proteomes" id="UP001060085"/>
    </source>
</evidence>
<keyword evidence="2" id="KW-1185">Reference proteome</keyword>
<proteinExistence type="predicted"/>
<organism evidence="1 2">
    <name type="scientific">Catharanthus roseus</name>
    <name type="common">Madagascar periwinkle</name>
    <name type="synonym">Vinca rosea</name>
    <dbReference type="NCBI Taxonomy" id="4058"/>
    <lineage>
        <taxon>Eukaryota</taxon>
        <taxon>Viridiplantae</taxon>
        <taxon>Streptophyta</taxon>
        <taxon>Embryophyta</taxon>
        <taxon>Tracheophyta</taxon>
        <taxon>Spermatophyta</taxon>
        <taxon>Magnoliopsida</taxon>
        <taxon>eudicotyledons</taxon>
        <taxon>Gunneridae</taxon>
        <taxon>Pentapetalae</taxon>
        <taxon>asterids</taxon>
        <taxon>lamiids</taxon>
        <taxon>Gentianales</taxon>
        <taxon>Apocynaceae</taxon>
        <taxon>Rauvolfioideae</taxon>
        <taxon>Vinceae</taxon>
        <taxon>Catharanthinae</taxon>
        <taxon>Catharanthus</taxon>
    </lineage>
</organism>
<gene>
    <name evidence="1" type="ORF">M9H77_25595</name>
</gene>
<comment type="caution">
    <text evidence="1">The sequence shown here is derived from an EMBL/GenBank/DDBJ whole genome shotgun (WGS) entry which is preliminary data.</text>
</comment>
<protein>
    <submittedName>
        <fullName evidence="1">Uncharacterized protein</fullName>
    </submittedName>
</protein>
<accession>A0ACC0A7B7</accession>
<reference evidence="2" key="1">
    <citation type="journal article" date="2023" name="Nat. Plants">
        <title>Single-cell RNA sequencing provides a high-resolution roadmap for understanding the multicellular compartmentation of specialized metabolism.</title>
        <authorList>
            <person name="Sun S."/>
            <person name="Shen X."/>
            <person name="Li Y."/>
            <person name="Li Y."/>
            <person name="Wang S."/>
            <person name="Li R."/>
            <person name="Zhang H."/>
            <person name="Shen G."/>
            <person name="Guo B."/>
            <person name="Wei J."/>
            <person name="Xu J."/>
            <person name="St-Pierre B."/>
            <person name="Chen S."/>
            <person name="Sun C."/>
        </authorList>
    </citation>
    <scope>NUCLEOTIDE SEQUENCE [LARGE SCALE GENOMIC DNA]</scope>
</reference>
<dbReference type="Proteomes" id="UP001060085">
    <property type="component" value="Linkage Group LG06"/>
</dbReference>
<name>A0ACC0A7B7_CATRO</name>